<keyword evidence="2" id="KW-0732">Signal</keyword>
<dbReference type="AlphaFoldDB" id="A0A1D2MKJ8"/>
<keyword evidence="4" id="KW-1185">Reference proteome</keyword>
<evidence type="ECO:0000313" key="3">
    <source>
        <dbReference type="EMBL" id="ODM93520.1"/>
    </source>
</evidence>
<accession>A0A1D2MKJ8</accession>
<dbReference type="Proteomes" id="UP000094527">
    <property type="component" value="Unassembled WGS sequence"/>
</dbReference>
<dbReference type="EMBL" id="LJIJ01000964">
    <property type="protein sequence ID" value="ODM93520.1"/>
    <property type="molecule type" value="Genomic_DNA"/>
</dbReference>
<feature type="compositionally biased region" description="Basic residues" evidence="1">
    <location>
        <begin position="176"/>
        <end position="194"/>
    </location>
</feature>
<evidence type="ECO:0000256" key="1">
    <source>
        <dbReference type="SAM" id="MobiDB-lite"/>
    </source>
</evidence>
<feature type="signal peptide" evidence="2">
    <location>
        <begin position="1"/>
        <end position="18"/>
    </location>
</feature>
<gene>
    <name evidence="3" type="ORF">Ocin01_13162</name>
</gene>
<proteinExistence type="predicted"/>
<sequence>MYFSLISILFLMNAATQAASLEYDYADDVLVGVGGVHDHPHHHEVIAPVQIVSNSLSLSKDWALRFDEELGRGDTISHDKKIELEDNMIRMAEILHFIPERPVSKRHEIHLAQLINRHHPPNPYTHMALDHPNPYTHIVVDPYKSVMIESGHNDIAEPEADHVNTKKSPTPPPPPHHSRPNIRARHPKFAMHGI</sequence>
<evidence type="ECO:0000256" key="2">
    <source>
        <dbReference type="SAM" id="SignalP"/>
    </source>
</evidence>
<reference evidence="3 4" key="1">
    <citation type="journal article" date="2016" name="Genome Biol. Evol.">
        <title>Gene Family Evolution Reflects Adaptation to Soil Environmental Stressors in the Genome of the Collembolan Orchesella cincta.</title>
        <authorList>
            <person name="Faddeeva-Vakhrusheva A."/>
            <person name="Derks M.F."/>
            <person name="Anvar S.Y."/>
            <person name="Agamennone V."/>
            <person name="Suring W."/>
            <person name="Smit S."/>
            <person name="van Straalen N.M."/>
            <person name="Roelofs D."/>
        </authorList>
    </citation>
    <scope>NUCLEOTIDE SEQUENCE [LARGE SCALE GENOMIC DNA]</scope>
    <source>
        <tissue evidence="3">Mixed pool</tissue>
    </source>
</reference>
<feature type="region of interest" description="Disordered" evidence="1">
    <location>
        <begin position="156"/>
        <end position="194"/>
    </location>
</feature>
<name>A0A1D2MKJ8_ORCCI</name>
<organism evidence="3 4">
    <name type="scientific">Orchesella cincta</name>
    <name type="common">Springtail</name>
    <name type="synonym">Podura cincta</name>
    <dbReference type="NCBI Taxonomy" id="48709"/>
    <lineage>
        <taxon>Eukaryota</taxon>
        <taxon>Metazoa</taxon>
        <taxon>Ecdysozoa</taxon>
        <taxon>Arthropoda</taxon>
        <taxon>Hexapoda</taxon>
        <taxon>Collembola</taxon>
        <taxon>Entomobryomorpha</taxon>
        <taxon>Entomobryoidea</taxon>
        <taxon>Orchesellidae</taxon>
        <taxon>Orchesellinae</taxon>
        <taxon>Orchesella</taxon>
    </lineage>
</organism>
<feature type="chain" id="PRO_5008904190" evidence="2">
    <location>
        <begin position="19"/>
        <end position="194"/>
    </location>
</feature>
<evidence type="ECO:0000313" key="4">
    <source>
        <dbReference type="Proteomes" id="UP000094527"/>
    </source>
</evidence>
<protein>
    <submittedName>
        <fullName evidence="3">Uncharacterized protein</fullName>
    </submittedName>
</protein>
<comment type="caution">
    <text evidence="3">The sequence shown here is derived from an EMBL/GenBank/DDBJ whole genome shotgun (WGS) entry which is preliminary data.</text>
</comment>